<dbReference type="Proteomes" id="UP000753219">
    <property type="component" value="Unassembled WGS sequence"/>
</dbReference>
<reference evidence="2" key="1">
    <citation type="submission" date="2021-02" db="EMBL/GenBank/DDBJ databases">
        <title>Infant gut strain persistence is associated with maternal origin, phylogeny, and functional potential including surface adhesion and iron acquisition.</title>
        <authorList>
            <person name="Lou Y.C."/>
        </authorList>
    </citation>
    <scope>NUCLEOTIDE SEQUENCE</scope>
    <source>
        <strain evidence="2">L3_108_103G1_dasL3_108_103G1_concoct_2</strain>
    </source>
</reference>
<dbReference type="AlphaFoldDB" id="A0A942ZYR9"/>
<dbReference type="EMBL" id="JAGZMZ010000003">
    <property type="protein sequence ID" value="MBS4883483.1"/>
    <property type="molecule type" value="Genomic_DNA"/>
</dbReference>
<accession>A0A942ZYR9</accession>
<evidence type="ECO:0000259" key="1">
    <source>
        <dbReference type="Pfam" id="PF14096"/>
    </source>
</evidence>
<dbReference type="Pfam" id="PF14096">
    <property type="entry name" value="DUF4274"/>
    <property type="match status" value="1"/>
</dbReference>
<protein>
    <submittedName>
        <fullName evidence="2">DUF4274 domain-containing protein</fullName>
    </submittedName>
</protein>
<dbReference type="InterPro" id="IPR025369">
    <property type="entry name" value="DUF4274"/>
</dbReference>
<dbReference type="RefSeq" id="WP_161129156.1">
    <property type="nucleotide sequence ID" value="NZ_JAGZMZ010000003.1"/>
</dbReference>
<comment type="caution">
    <text evidence="2">The sequence shown here is derived from an EMBL/GenBank/DDBJ whole genome shotgun (WGS) entry which is preliminary data.</text>
</comment>
<gene>
    <name evidence="2" type="ORF">KHZ85_01815</name>
</gene>
<feature type="domain" description="DUF4274" evidence="1">
    <location>
        <begin position="39"/>
        <end position="118"/>
    </location>
</feature>
<organism evidence="2 3">
    <name type="scientific">Amedibacillus dolichus</name>
    <dbReference type="NCBI Taxonomy" id="31971"/>
    <lineage>
        <taxon>Bacteria</taxon>
        <taxon>Bacillati</taxon>
        <taxon>Bacillota</taxon>
        <taxon>Erysipelotrichia</taxon>
        <taxon>Erysipelotrichales</taxon>
        <taxon>Erysipelotrichaceae</taxon>
        <taxon>Amedibacillus</taxon>
    </lineage>
</organism>
<proteinExistence type="predicted"/>
<name>A0A942ZYR9_9FIRM</name>
<sequence length="194" mass="23063">MITVNEILKADFDWDNIEIDEDEFDELSADLIIDFLKKNTPKERQLLAISWNFDNPKKVLKWIVDQPDTDKGTILYLYWYMAPAFYKEHYADRKECEEENSWSLEDYDILDTIEKNYLSNFYKKQVYAFNPVKDSYSDGYNWTEGYDENKVKSKIPEILFKALDGELLEAPNWDEGIPIDISDIMDKLYDALEE</sequence>
<evidence type="ECO:0000313" key="3">
    <source>
        <dbReference type="Proteomes" id="UP000753219"/>
    </source>
</evidence>
<evidence type="ECO:0000313" key="2">
    <source>
        <dbReference type="EMBL" id="MBS4883483.1"/>
    </source>
</evidence>